<dbReference type="InterPro" id="IPR050360">
    <property type="entry name" value="MFS_Sugar_Transporters"/>
</dbReference>
<feature type="transmembrane region" description="Helical" evidence="10">
    <location>
        <begin position="121"/>
        <end position="139"/>
    </location>
</feature>
<reference evidence="12 13" key="1">
    <citation type="submission" date="2024-01" db="EMBL/GenBank/DDBJ databases">
        <title>Comparative genomics of Cryptococcus and Kwoniella reveals pathogenesis evolution and contrasting modes of karyotype evolution via chromosome fusion or intercentromeric recombination.</title>
        <authorList>
            <person name="Coelho M.A."/>
            <person name="David-Palma M."/>
            <person name="Shea T."/>
            <person name="Bowers K."/>
            <person name="McGinley-Smith S."/>
            <person name="Mohammad A.W."/>
            <person name="Gnirke A."/>
            <person name="Yurkov A.M."/>
            <person name="Nowrousian M."/>
            <person name="Sun S."/>
            <person name="Cuomo C.A."/>
            <person name="Heitman J."/>
        </authorList>
    </citation>
    <scope>NUCLEOTIDE SEQUENCE [LARGE SCALE GENOMIC DNA]</scope>
    <source>
        <strain evidence="12 13">PYCC6329</strain>
    </source>
</reference>
<dbReference type="EMBL" id="CP144089">
    <property type="protein sequence ID" value="WWD02286.1"/>
    <property type="molecule type" value="Genomic_DNA"/>
</dbReference>
<evidence type="ECO:0000256" key="10">
    <source>
        <dbReference type="SAM" id="Phobius"/>
    </source>
</evidence>
<feature type="transmembrane region" description="Helical" evidence="10">
    <location>
        <begin position="360"/>
        <end position="383"/>
    </location>
</feature>
<evidence type="ECO:0000259" key="11">
    <source>
        <dbReference type="PROSITE" id="PS50850"/>
    </source>
</evidence>
<dbReference type="PANTHER" id="PTHR48022:SF79">
    <property type="entry name" value="LACTOSE PERMEASE, PUTATIVE (AFU_ORTHOLOGUE AFUA_6G01860)-RELATED"/>
    <property type="match status" value="1"/>
</dbReference>
<dbReference type="InterPro" id="IPR005828">
    <property type="entry name" value="MFS_sugar_transport-like"/>
</dbReference>
<dbReference type="Pfam" id="PF00083">
    <property type="entry name" value="Sugar_tr"/>
    <property type="match status" value="1"/>
</dbReference>
<evidence type="ECO:0000256" key="2">
    <source>
        <dbReference type="ARBA" id="ARBA00010992"/>
    </source>
</evidence>
<dbReference type="RefSeq" id="XP_066080253.1">
    <property type="nucleotide sequence ID" value="XM_066224156.1"/>
</dbReference>
<evidence type="ECO:0000256" key="7">
    <source>
        <dbReference type="ARBA" id="ARBA00049119"/>
    </source>
</evidence>
<dbReference type="Proteomes" id="UP001358614">
    <property type="component" value="Chromosome 1"/>
</dbReference>
<feature type="transmembrane region" description="Helical" evidence="10">
    <location>
        <begin position="436"/>
        <end position="458"/>
    </location>
</feature>
<keyword evidence="6 10" id="KW-0472">Membrane</keyword>
<dbReference type="FunFam" id="1.20.1250.20:FF:000134">
    <property type="entry name" value="MFS sugar transporter protein"/>
    <property type="match status" value="1"/>
</dbReference>
<keyword evidence="13" id="KW-1185">Reference proteome</keyword>
<protein>
    <recommendedName>
        <fullName evidence="11">Major facilitator superfamily (MFS) profile domain-containing protein</fullName>
    </recommendedName>
</protein>
<keyword evidence="3 8" id="KW-0813">Transport</keyword>
<dbReference type="InterPro" id="IPR003663">
    <property type="entry name" value="Sugar/inositol_transpt"/>
</dbReference>
<dbReference type="GO" id="GO:0016020">
    <property type="term" value="C:membrane"/>
    <property type="evidence" value="ECO:0007669"/>
    <property type="project" value="UniProtKB-SubCell"/>
</dbReference>
<dbReference type="InterPro" id="IPR020846">
    <property type="entry name" value="MFS_dom"/>
</dbReference>
<dbReference type="PRINTS" id="PR00171">
    <property type="entry name" value="SUGRTRNSPORT"/>
</dbReference>
<keyword evidence="4 10" id="KW-0812">Transmembrane</keyword>
<feature type="region of interest" description="Disordered" evidence="9">
    <location>
        <begin position="1"/>
        <end position="35"/>
    </location>
</feature>
<sequence length="536" mass="58954">MSEEIRYSIPITDTSSTKNEARNDPAQEEDTEPLHPDHVDHLSPGMIKLYGVWSVALLATFMAGYGVASMTAINPMPTFQNYFKFVDVGLSTGLVFSMWPIAACGLFWLGPIIADRLGRRGGMLISSLVYILGTSLMAFSKNFGMLLAGRFLLGAAVGLMQPAAPPYVVEISPPLNRGFLTVLGNAVATIICILTERIRSDWSWRLPLVIQLVCPTIMASTVFFLPESPRWLYAHGKSEKAKAVLTKFHGDGVYTPLVAKELDQITLSLSQSPKQMFDYRTLADTKGKAYRVMLALIMGAAGQLSGNTLMIFAPSLYKQVGMTSVRQQLIMTLIPTLIGLLFAIFGTWCTDQLGRRPMLTFGTFLCALFLALAMACSAISLHGNTTISVLDYDNAAAKGTIAFLILFYATYAWAYIPLVAVYPPEVLSMEQRSTGMGLMVLTLNLASVLGQLTTPIALQKIGWWTYLPWVCWDLIETGIWYFLAVETKGRTLEELDVIFDAPNPVKASLLVAEKNDTEQRTEESHAAVVVNGRDHE</sequence>
<dbReference type="InterPro" id="IPR005829">
    <property type="entry name" value="Sugar_transporter_CS"/>
</dbReference>
<dbReference type="GeneID" id="91099129"/>
<feature type="transmembrane region" description="Helical" evidence="10">
    <location>
        <begin position="292"/>
        <end position="317"/>
    </location>
</feature>
<evidence type="ECO:0000256" key="9">
    <source>
        <dbReference type="SAM" id="MobiDB-lite"/>
    </source>
</evidence>
<evidence type="ECO:0000313" key="13">
    <source>
        <dbReference type="Proteomes" id="UP001358614"/>
    </source>
</evidence>
<name>A0AAX4K724_9TREE</name>
<accession>A0AAX4K724</accession>
<feature type="transmembrane region" description="Helical" evidence="10">
    <location>
        <begin position="175"/>
        <end position="194"/>
    </location>
</feature>
<comment type="subcellular location">
    <subcellularLocation>
        <location evidence="1">Membrane</location>
        <topology evidence="1">Multi-pass membrane protein</topology>
    </subcellularLocation>
</comment>
<evidence type="ECO:0000256" key="6">
    <source>
        <dbReference type="ARBA" id="ARBA00023136"/>
    </source>
</evidence>
<feature type="transmembrane region" description="Helical" evidence="10">
    <location>
        <begin position="85"/>
        <end position="109"/>
    </location>
</feature>
<evidence type="ECO:0000256" key="5">
    <source>
        <dbReference type="ARBA" id="ARBA00022989"/>
    </source>
</evidence>
<evidence type="ECO:0000313" key="12">
    <source>
        <dbReference type="EMBL" id="WWD02286.1"/>
    </source>
</evidence>
<evidence type="ECO:0000256" key="8">
    <source>
        <dbReference type="RuleBase" id="RU003346"/>
    </source>
</evidence>
<dbReference type="PANTHER" id="PTHR48022">
    <property type="entry name" value="PLASTIDIC GLUCOSE TRANSPORTER 4"/>
    <property type="match status" value="1"/>
</dbReference>
<evidence type="ECO:0000256" key="3">
    <source>
        <dbReference type="ARBA" id="ARBA00022448"/>
    </source>
</evidence>
<comment type="similarity">
    <text evidence="2 8">Belongs to the major facilitator superfamily. Sugar transporter (TC 2.A.1.1) family.</text>
</comment>
<dbReference type="PROSITE" id="PS50850">
    <property type="entry name" value="MFS"/>
    <property type="match status" value="1"/>
</dbReference>
<dbReference type="NCBIfam" id="TIGR00879">
    <property type="entry name" value="SP"/>
    <property type="match status" value="1"/>
</dbReference>
<dbReference type="SUPFAM" id="SSF103473">
    <property type="entry name" value="MFS general substrate transporter"/>
    <property type="match status" value="1"/>
</dbReference>
<keyword evidence="5 10" id="KW-1133">Transmembrane helix</keyword>
<feature type="domain" description="Major facilitator superfamily (MFS) profile" evidence="11">
    <location>
        <begin position="52"/>
        <end position="488"/>
    </location>
</feature>
<proteinExistence type="inferred from homology"/>
<gene>
    <name evidence="12" type="ORF">V865_000325</name>
</gene>
<dbReference type="InterPro" id="IPR036259">
    <property type="entry name" value="MFS_trans_sf"/>
</dbReference>
<dbReference type="Gene3D" id="1.20.1250.20">
    <property type="entry name" value="MFS general substrate transporter like domains"/>
    <property type="match status" value="1"/>
</dbReference>
<dbReference type="AlphaFoldDB" id="A0AAX4K724"/>
<feature type="transmembrane region" description="Helical" evidence="10">
    <location>
        <begin position="50"/>
        <end position="73"/>
    </location>
</feature>
<dbReference type="KEGG" id="ker:91099129"/>
<feature type="transmembrane region" description="Helical" evidence="10">
    <location>
        <begin position="395"/>
        <end position="416"/>
    </location>
</feature>
<evidence type="ECO:0000256" key="1">
    <source>
        <dbReference type="ARBA" id="ARBA00004141"/>
    </source>
</evidence>
<evidence type="ECO:0000256" key="4">
    <source>
        <dbReference type="ARBA" id="ARBA00022692"/>
    </source>
</evidence>
<organism evidence="12 13">
    <name type="scientific">Kwoniella europaea PYCC6329</name>
    <dbReference type="NCBI Taxonomy" id="1423913"/>
    <lineage>
        <taxon>Eukaryota</taxon>
        <taxon>Fungi</taxon>
        <taxon>Dikarya</taxon>
        <taxon>Basidiomycota</taxon>
        <taxon>Agaricomycotina</taxon>
        <taxon>Tremellomycetes</taxon>
        <taxon>Tremellales</taxon>
        <taxon>Cryptococcaceae</taxon>
        <taxon>Kwoniella</taxon>
    </lineage>
</organism>
<dbReference type="PROSITE" id="PS00217">
    <property type="entry name" value="SUGAR_TRANSPORT_2"/>
    <property type="match status" value="1"/>
</dbReference>
<feature type="transmembrane region" description="Helical" evidence="10">
    <location>
        <begin position="329"/>
        <end position="348"/>
    </location>
</feature>
<comment type="catalytic activity">
    <reaction evidence="7">
        <text>myo-inositol(out) + H(+)(out) = myo-inositol(in) + H(+)(in)</text>
        <dbReference type="Rhea" id="RHEA:60364"/>
        <dbReference type="ChEBI" id="CHEBI:15378"/>
        <dbReference type="ChEBI" id="CHEBI:17268"/>
    </reaction>
</comment>
<dbReference type="GO" id="GO:0005351">
    <property type="term" value="F:carbohydrate:proton symporter activity"/>
    <property type="evidence" value="ECO:0007669"/>
    <property type="project" value="TreeGrafter"/>
</dbReference>